<protein>
    <submittedName>
        <fullName evidence="1">Uncharacterized protein</fullName>
    </submittedName>
</protein>
<gene>
    <name evidence="1" type="ORF">IWT25_02319</name>
</gene>
<dbReference type="EMBL" id="BCMI01000031">
    <property type="protein sequence ID" value="GAX06971.1"/>
    <property type="molecule type" value="Genomic_DNA"/>
</dbReference>
<dbReference type="RefSeq" id="WP_089121880.1">
    <property type="nucleotide sequence ID" value="NZ_BCMI01000031.1"/>
</dbReference>
<accession>A0A1Z5IZS3</accession>
<proteinExistence type="predicted"/>
<sequence>MRSNKFIQRVYELEKKYNGFVNIPDDELAKFRKFEKRYFGKSDNKIEKRRKYTRSKRFQDAFNTYLKRTRTVDMTAVEIAKQMNNSPELTDDGRYFISSVHAAQLLKSRKRKYKR</sequence>
<evidence type="ECO:0000313" key="2">
    <source>
        <dbReference type="Proteomes" id="UP000198414"/>
    </source>
</evidence>
<dbReference type="AlphaFoldDB" id="A0A1Z5IZS3"/>
<reference evidence="1 2" key="1">
    <citation type="submission" date="2015-11" db="EMBL/GenBank/DDBJ databases">
        <title>Draft genome sequences of new species of the genus Lactobacillus isolated from orchardgrass silage.</title>
        <authorList>
            <person name="Tohno M."/>
            <person name="Tanizawa Y."/>
            <person name="Arita M."/>
        </authorList>
    </citation>
    <scope>NUCLEOTIDE SEQUENCE [LARGE SCALE GENOMIC DNA]</scope>
    <source>
        <strain evidence="1 2">IWT25</strain>
    </source>
</reference>
<name>A0A1Z5IZS3_9LACO</name>
<organism evidence="1 2">
    <name type="scientific">Secundilactobacillus pentosiphilus</name>
    <dbReference type="NCBI Taxonomy" id="1714682"/>
    <lineage>
        <taxon>Bacteria</taxon>
        <taxon>Bacillati</taxon>
        <taxon>Bacillota</taxon>
        <taxon>Bacilli</taxon>
        <taxon>Lactobacillales</taxon>
        <taxon>Lactobacillaceae</taxon>
        <taxon>Secundilactobacillus</taxon>
    </lineage>
</organism>
<comment type="caution">
    <text evidence="1">The sequence shown here is derived from an EMBL/GenBank/DDBJ whole genome shotgun (WGS) entry which is preliminary data.</text>
</comment>
<evidence type="ECO:0000313" key="1">
    <source>
        <dbReference type="EMBL" id="GAX06971.1"/>
    </source>
</evidence>
<dbReference type="Proteomes" id="UP000198414">
    <property type="component" value="Unassembled WGS sequence"/>
</dbReference>